<evidence type="ECO:0000256" key="2">
    <source>
        <dbReference type="ARBA" id="ARBA00022723"/>
    </source>
</evidence>
<dbReference type="GO" id="GO:0051536">
    <property type="term" value="F:iron-sulfur cluster binding"/>
    <property type="evidence" value="ECO:0007669"/>
    <property type="project" value="UniProtKB-KW"/>
</dbReference>
<dbReference type="InterPro" id="IPR043129">
    <property type="entry name" value="ATPase_NBD"/>
</dbReference>
<dbReference type="EMBL" id="SMAB01000011">
    <property type="protein sequence ID" value="TCS81807.1"/>
    <property type="molecule type" value="Genomic_DNA"/>
</dbReference>
<gene>
    <name evidence="6" type="ORF">EDD72_11145</name>
</gene>
<evidence type="ECO:0000256" key="3">
    <source>
        <dbReference type="ARBA" id="ARBA00023004"/>
    </source>
</evidence>
<keyword evidence="7" id="KW-1185">Reference proteome</keyword>
<keyword evidence="4" id="KW-0411">Iron-sulfur</keyword>
<feature type="domain" description="ATPase BadF/BadG/BcrA/BcrD type" evidence="5">
    <location>
        <begin position="6"/>
        <end position="274"/>
    </location>
</feature>
<organism evidence="6 7">
    <name type="scientific">Tepidibacillus fermentans</name>
    <dbReference type="NCBI Taxonomy" id="1281767"/>
    <lineage>
        <taxon>Bacteria</taxon>
        <taxon>Bacillati</taxon>
        <taxon>Bacillota</taxon>
        <taxon>Bacilli</taxon>
        <taxon>Bacillales</taxon>
        <taxon>Bacillaceae</taxon>
        <taxon>Tepidibacillus</taxon>
    </lineage>
</organism>
<keyword evidence="2" id="KW-0479">Metal-binding</keyword>
<dbReference type="SUPFAM" id="SSF53067">
    <property type="entry name" value="Actin-like ATPase domain"/>
    <property type="match status" value="2"/>
</dbReference>
<protein>
    <submittedName>
        <fullName evidence="6">Putative CoA-substrate-specific enzyme activase</fullName>
    </submittedName>
</protein>
<dbReference type="NCBIfam" id="TIGR00241">
    <property type="entry name" value="CoA_E_activ"/>
    <property type="match status" value="2"/>
</dbReference>
<dbReference type="AlphaFoldDB" id="A0A4R3KEV9"/>
<proteinExistence type="predicted"/>
<dbReference type="Proteomes" id="UP000295788">
    <property type="component" value="Unassembled WGS sequence"/>
</dbReference>
<reference evidence="6 7" key="1">
    <citation type="submission" date="2019-03" db="EMBL/GenBank/DDBJ databases">
        <title>Genomic Encyclopedia of Type Strains, Phase IV (KMG-IV): sequencing the most valuable type-strain genomes for metagenomic binning, comparative biology and taxonomic classification.</title>
        <authorList>
            <person name="Goeker M."/>
        </authorList>
    </citation>
    <scope>NUCLEOTIDE SEQUENCE [LARGE SCALE GENOMIC DNA]</scope>
    <source>
        <strain evidence="6 7">DSM 23802</strain>
    </source>
</reference>
<evidence type="ECO:0000256" key="1">
    <source>
        <dbReference type="ARBA" id="ARBA00001966"/>
    </source>
</evidence>
<dbReference type="RefSeq" id="WP_132769099.1">
    <property type="nucleotide sequence ID" value="NZ_SMAB01000011.1"/>
</dbReference>
<dbReference type="PANTHER" id="PTHR32329">
    <property type="entry name" value="BIFUNCTIONAL PROTEIN [INCLUDES 2-HYDROXYACYL-COA DEHYDRATASE (N-TER) AND ITS ACTIVATOR DOMAIN (C_TERM)-RELATED"/>
    <property type="match status" value="1"/>
</dbReference>
<dbReference type="CDD" id="cd24035">
    <property type="entry name" value="ASKHA_NBD_O66634-like_rpt2"/>
    <property type="match status" value="1"/>
</dbReference>
<evidence type="ECO:0000256" key="4">
    <source>
        <dbReference type="ARBA" id="ARBA00023014"/>
    </source>
</evidence>
<keyword evidence="3" id="KW-0408">Iron</keyword>
<accession>A0A4R3KEV9</accession>
<comment type="cofactor">
    <cofactor evidence="1">
        <name>[4Fe-4S] cluster</name>
        <dbReference type="ChEBI" id="CHEBI:49883"/>
    </cofactor>
</comment>
<dbReference type="Pfam" id="PF01869">
    <property type="entry name" value="BcrAD_BadFG"/>
    <property type="match status" value="2"/>
</dbReference>
<dbReference type="Gene3D" id="3.30.420.40">
    <property type="match status" value="4"/>
</dbReference>
<feature type="domain" description="ATPase BadF/BadG/BcrA/BcrD type" evidence="5">
    <location>
        <begin position="388"/>
        <end position="652"/>
    </location>
</feature>
<evidence type="ECO:0000313" key="7">
    <source>
        <dbReference type="Proteomes" id="UP000295788"/>
    </source>
</evidence>
<dbReference type="PANTHER" id="PTHR32329:SF7">
    <property type="entry name" value="ACTIVATOR OF 2-HYDROXYACYL-COA-HYDRATASE"/>
    <property type="match status" value="1"/>
</dbReference>
<dbReference type="GO" id="GO:0046872">
    <property type="term" value="F:metal ion binding"/>
    <property type="evidence" value="ECO:0007669"/>
    <property type="project" value="UniProtKB-KW"/>
</dbReference>
<sequence>MEKVYLGVDIGSATVKVVGIDENGDLVGKPIYIRHDQFPTQVDAVKHALQSYLESISDYQVVGLGLTGSGRELNRHLLGGDLTRTEIFAHSLGILHVLKKGWIPDPNNDHQPLTKIGTIIEIGGQDSKVIVFDENNTPVYFNMNTICSAGTGEFLKQIADEAGVLLDDFGDIALEAKISAKIDSTCTVFSRRDFRHLTQKGVALSERLRGVCDAMVKNYINNVVKEQKLKEPILFQGGVAFNKGVLSALERQLETKVIVPPHHDIMGAIGMAVIVRDEKLKAGNGSSFKEDFFTREFDSQVRYCHGCHNACELSQPIERIGDQATILDTLGGRCEGSLLAKNVKEYPQAQSQLQIPINRSKERRKQIDQKIPTLANKVRIADGIYFAGIDGGSRGTKYALIKGTEIGIDIVAVGSVETSGNAMKAIQTALSQLEQHLPNGQTLGGIGTTGSAAELARDMITRKTKDTSDIKATEIIAHTTWAKHFVPDVKVIMDIGGNDAKIIVLNDHGIEFAMNDKCAAGAGAFIEAIARRFEVPLEEFGKIALTSKAPARISGRCAVFGESDIIHKARLGFKTNDLFMGLAYSICRTYLSDIGKGKVLSVPIVAQGGTFLNQAIQKAFQETLQLSTDELIIADDPRFVVGAGALGVALLAKEAYEKGYDTAFKGFEWVLNSHYQTESLTCQHPSCDRTCHGVITLLENGVPISGYKSIDCDFGMFDGMILDQQERNLVETLLERGTA</sequence>
<dbReference type="InterPro" id="IPR051805">
    <property type="entry name" value="Dehydratase_Activator_Redct"/>
</dbReference>
<evidence type="ECO:0000259" key="5">
    <source>
        <dbReference type="Pfam" id="PF01869"/>
    </source>
</evidence>
<evidence type="ECO:0000313" key="6">
    <source>
        <dbReference type="EMBL" id="TCS81807.1"/>
    </source>
</evidence>
<dbReference type="OrthoDB" id="9802715at2"/>
<comment type="caution">
    <text evidence="6">The sequence shown here is derived from an EMBL/GenBank/DDBJ whole genome shotgun (WGS) entry which is preliminary data.</text>
</comment>
<dbReference type="InterPro" id="IPR002731">
    <property type="entry name" value="ATPase_BadF"/>
</dbReference>
<dbReference type="InterPro" id="IPR008275">
    <property type="entry name" value="CoA_E_activase_dom"/>
</dbReference>
<name>A0A4R3KEV9_9BACI</name>